<evidence type="ECO:0000256" key="8">
    <source>
        <dbReference type="ARBA" id="ARBA00049934"/>
    </source>
</evidence>
<reference evidence="10 11" key="1">
    <citation type="submission" date="2023-04" db="EMBL/GenBank/DDBJ databases">
        <authorList>
            <person name="Hsu D."/>
        </authorList>
    </citation>
    <scope>NUCLEOTIDE SEQUENCE [LARGE SCALE GENOMIC DNA]</scope>
    <source>
        <strain evidence="10 11">MK1</strain>
    </source>
</reference>
<accession>A0AAU0UMK2</accession>
<dbReference type="InterPro" id="IPR001203">
    <property type="entry name" value="OxRdtase_Ald_Fedxn_C"/>
</dbReference>
<keyword evidence="7" id="KW-0411">Iron-sulfur</keyword>
<dbReference type="InterPro" id="IPR013984">
    <property type="entry name" value="Ald_Fedxn_OxRdtase_dom2"/>
</dbReference>
<dbReference type="PANTHER" id="PTHR30038:SF0">
    <property type="entry name" value="TUNGSTEN-CONTAINING ALDEHYDE FERREDOXIN OXIDOREDUCTASE"/>
    <property type="match status" value="1"/>
</dbReference>
<dbReference type="KEGG" id="dbc:MFMK1_001412"/>
<dbReference type="InterPro" id="IPR036503">
    <property type="entry name" value="Ald_Fedxn_OxRdtase_N_sf"/>
</dbReference>
<evidence type="ECO:0000256" key="1">
    <source>
        <dbReference type="ARBA" id="ARBA00001966"/>
    </source>
</evidence>
<dbReference type="Proteomes" id="UP001329915">
    <property type="component" value="Chromosome"/>
</dbReference>
<evidence type="ECO:0000256" key="3">
    <source>
        <dbReference type="ARBA" id="ARBA00022485"/>
    </source>
</evidence>
<dbReference type="RefSeq" id="WP_366924435.1">
    <property type="nucleotide sequence ID" value="NZ_CP121694.1"/>
</dbReference>
<feature type="domain" description="Aldehyde ferredoxin oxidoreductase N-terminal" evidence="9">
    <location>
        <begin position="1"/>
        <end position="205"/>
    </location>
</feature>
<comment type="similarity">
    <text evidence="2">Belongs to the AOR/FOR family.</text>
</comment>
<dbReference type="PANTHER" id="PTHR30038">
    <property type="entry name" value="ALDEHYDE FERREDOXIN OXIDOREDUCTASE"/>
    <property type="match status" value="1"/>
</dbReference>
<dbReference type="InterPro" id="IPR036021">
    <property type="entry name" value="Tungsten_al_ferr_oxy-like_C"/>
</dbReference>
<dbReference type="InterPro" id="IPR013983">
    <property type="entry name" value="Ald_Fedxn_OxRdtase_N"/>
</dbReference>
<dbReference type="Gene3D" id="1.10.569.10">
    <property type="entry name" value="Aldehyde Ferredoxin Oxidoreductase Protein, subunit A, domain 2"/>
    <property type="match status" value="1"/>
</dbReference>
<dbReference type="GO" id="GO:0016625">
    <property type="term" value="F:oxidoreductase activity, acting on the aldehyde or oxo group of donors, iron-sulfur protein as acceptor"/>
    <property type="evidence" value="ECO:0007669"/>
    <property type="project" value="InterPro"/>
</dbReference>
<organism evidence="10 11">
    <name type="scientific">Metallumcola ferriviriculae</name>
    <dbReference type="NCBI Taxonomy" id="3039180"/>
    <lineage>
        <taxon>Bacteria</taxon>
        <taxon>Bacillati</taxon>
        <taxon>Bacillota</taxon>
        <taxon>Clostridia</taxon>
        <taxon>Neomoorellales</taxon>
        <taxon>Desulfitibacteraceae</taxon>
        <taxon>Metallumcola</taxon>
    </lineage>
</organism>
<dbReference type="AlphaFoldDB" id="A0AAU0UMK2"/>
<sequence length="574" mass="61253">MKIFRVNMSNQQVTSEDTPEKLQTLGGRALTSAVIAEEVEPTCHPLGHLNKIVIAPGLLSGTSAPSSGRLSVGFKSPLTGGIKESNAGGTAAQKLAKLGIKAIIIEGLPKEETFYTLKVSTDGVEILPGDELSGKRNYETIQTLQAKHGEDVGVMCIGPAGEYRLTAASVAVADPEGRPVRHAGRGGGGAVFGSKGIKAIVIDDINAPGVEIKNKEKFKEAARDFSKMLTEHPVSGQGLPMYGTAVLINILNEAGGLPTKNFRHGRFDFAEKISGEMMHDTIKERKGEPTHGCHRGCVIRCSQVYHDKEGKYLTAGFEYETIWAFGANCTIDDLDAIAKMDYLCDDIGVDTIEMGVTVGVAMEAGVVEFGDADGAINLLEQIGEGTQMGRIIGNGAGFTGKAFGVTRVPVVKNQSIPAYDPRAVKGIGVTYATTPMGADHTAGYSVTANILKVGGHIDPLKKEGQVDLSRTLQIATAAIDSTGLCLFVAFSVLDEPKALDRIVDMLNAQYGFNLTTDDVTALGKEVLKNERNFNVTAGLNEAHDRLPEFFKEELTPHGAVFDIPNEELDQVFDF</sequence>
<evidence type="ECO:0000256" key="6">
    <source>
        <dbReference type="ARBA" id="ARBA00023004"/>
    </source>
</evidence>
<dbReference type="GO" id="GO:0051539">
    <property type="term" value="F:4 iron, 4 sulfur cluster binding"/>
    <property type="evidence" value="ECO:0007669"/>
    <property type="project" value="UniProtKB-KW"/>
</dbReference>
<keyword evidence="4" id="KW-0479">Metal-binding</keyword>
<evidence type="ECO:0000256" key="4">
    <source>
        <dbReference type="ARBA" id="ARBA00022723"/>
    </source>
</evidence>
<dbReference type="InterPro" id="IPR013985">
    <property type="entry name" value="Ald_Fedxn_OxRdtase_dom3"/>
</dbReference>
<gene>
    <name evidence="10" type="ORF">MFMK1_001412</name>
</gene>
<dbReference type="Gene3D" id="3.60.9.10">
    <property type="entry name" value="Aldehyde ferredoxin oxidoreductase, N-terminal domain"/>
    <property type="match status" value="1"/>
</dbReference>
<comment type="cofactor">
    <cofactor evidence="8">
        <name>tungstopterin</name>
        <dbReference type="ChEBI" id="CHEBI:30402"/>
    </cofactor>
</comment>
<dbReference type="GO" id="GO:0009055">
    <property type="term" value="F:electron transfer activity"/>
    <property type="evidence" value="ECO:0007669"/>
    <property type="project" value="InterPro"/>
</dbReference>
<comment type="cofactor">
    <cofactor evidence="1">
        <name>[4Fe-4S] cluster</name>
        <dbReference type="ChEBI" id="CHEBI:49883"/>
    </cofactor>
</comment>
<evidence type="ECO:0000256" key="5">
    <source>
        <dbReference type="ARBA" id="ARBA00023002"/>
    </source>
</evidence>
<dbReference type="SUPFAM" id="SSF56228">
    <property type="entry name" value="Aldehyde ferredoxin oxidoreductase, N-terminal domain"/>
    <property type="match status" value="1"/>
</dbReference>
<dbReference type="Pfam" id="PF01314">
    <property type="entry name" value="AFOR_C"/>
    <property type="match status" value="1"/>
</dbReference>
<dbReference type="Gene3D" id="1.10.599.10">
    <property type="entry name" value="Aldehyde Ferredoxin Oxidoreductase Protein, subunit A, domain 3"/>
    <property type="match status" value="1"/>
</dbReference>
<proteinExistence type="inferred from homology"/>
<protein>
    <submittedName>
        <fullName evidence="10">Aldehyde ferredoxin oxidoreductase</fullName>
    </submittedName>
</protein>
<dbReference type="Pfam" id="PF02730">
    <property type="entry name" value="AFOR_N"/>
    <property type="match status" value="1"/>
</dbReference>
<name>A0AAU0UMK2_9FIRM</name>
<dbReference type="SMART" id="SM00790">
    <property type="entry name" value="AFOR_N"/>
    <property type="match status" value="1"/>
</dbReference>
<evidence type="ECO:0000313" key="11">
    <source>
        <dbReference type="Proteomes" id="UP001329915"/>
    </source>
</evidence>
<evidence type="ECO:0000259" key="9">
    <source>
        <dbReference type="SMART" id="SM00790"/>
    </source>
</evidence>
<evidence type="ECO:0000256" key="2">
    <source>
        <dbReference type="ARBA" id="ARBA00011032"/>
    </source>
</evidence>
<dbReference type="SUPFAM" id="SSF48310">
    <property type="entry name" value="Aldehyde ferredoxin oxidoreductase, C-terminal domains"/>
    <property type="match status" value="1"/>
</dbReference>
<evidence type="ECO:0000313" key="10">
    <source>
        <dbReference type="EMBL" id="WRO21602.1"/>
    </source>
</evidence>
<dbReference type="EMBL" id="CP121694">
    <property type="protein sequence ID" value="WRO21602.1"/>
    <property type="molecule type" value="Genomic_DNA"/>
</dbReference>
<keyword evidence="3" id="KW-0004">4Fe-4S</keyword>
<keyword evidence="6" id="KW-0408">Iron</keyword>
<evidence type="ECO:0000256" key="7">
    <source>
        <dbReference type="ARBA" id="ARBA00023014"/>
    </source>
</evidence>
<keyword evidence="5" id="KW-0560">Oxidoreductase</keyword>
<keyword evidence="11" id="KW-1185">Reference proteome</keyword>
<dbReference type="GO" id="GO:0046872">
    <property type="term" value="F:metal ion binding"/>
    <property type="evidence" value="ECO:0007669"/>
    <property type="project" value="UniProtKB-KW"/>
</dbReference>
<dbReference type="InterPro" id="IPR051919">
    <property type="entry name" value="W-dependent_AOR"/>
</dbReference>